<dbReference type="InterPro" id="IPR025669">
    <property type="entry name" value="AAA_dom"/>
</dbReference>
<dbReference type="Proteomes" id="UP000503447">
    <property type="component" value="Chromosome"/>
</dbReference>
<dbReference type="InterPro" id="IPR027417">
    <property type="entry name" value="P-loop_NTPase"/>
</dbReference>
<dbReference type="AlphaFoldDB" id="A0A6M5YPY7"/>
<dbReference type="InterPro" id="IPR050678">
    <property type="entry name" value="DNA_Partitioning_ATPase"/>
</dbReference>
<organism evidence="2 3">
    <name type="scientific">Frigoriglobus tundricola</name>
    <dbReference type="NCBI Taxonomy" id="2774151"/>
    <lineage>
        <taxon>Bacteria</taxon>
        <taxon>Pseudomonadati</taxon>
        <taxon>Planctomycetota</taxon>
        <taxon>Planctomycetia</taxon>
        <taxon>Gemmatales</taxon>
        <taxon>Gemmataceae</taxon>
        <taxon>Frigoriglobus</taxon>
    </lineage>
</organism>
<evidence type="ECO:0000313" key="2">
    <source>
        <dbReference type="EMBL" id="QJW95416.1"/>
    </source>
</evidence>
<evidence type="ECO:0000313" key="3">
    <source>
        <dbReference type="Proteomes" id="UP000503447"/>
    </source>
</evidence>
<dbReference type="PANTHER" id="PTHR13696">
    <property type="entry name" value="P-LOOP CONTAINING NUCLEOSIDE TRIPHOSPHATE HYDROLASE"/>
    <property type="match status" value="1"/>
</dbReference>
<accession>A0A6M5YPY7</accession>
<name>A0A6M5YPY7_9BACT</name>
<evidence type="ECO:0000259" key="1">
    <source>
        <dbReference type="Pfam" id="PF13614"/>
    </source>
</evidence>
<dbReference type="CDD" id="cd02042">
    <property type="entry name" value="ParAB_family"/>
    <property type="match status" value="1"/>
</dbReference>
<dbReference type="KEGG" id="ftj:FTUN_2965"/>
<dbReference type="Gene3D" id="3.40.50.300">
    <property type="entry name" value="P-loop containing nucleotide triphosphate hydrolases"/>
    <property type="match status" value="1"/>
</dbReference>
<dbReference type="SUPFAM" id="SSF52540">
    <property type="entry name" value="P-loop containing nucleoside triphosphate hydrolases"/>
    <property type="match status" value="1"/>
</dbReference>
<dbReference type="Pfam" id="PF13614">
    <property type="entry name" value="AAA_31"/>
    <property type="match status" value="1"/>
</dbReference>
<dbReference type="PANTHER" id="PTHR13696:SF52">
    <property type="entry name" value="PARA FAMILY PROTEIN CT_582"/>
    <property type="match status" value="1"/>
</dbReference>
<proteinExistence type="predicted"/>
<feature type="domain" description="AAA" evidence="1">
    <location>
        <begin position="9"/>
        <end position="189"/>
    </location>
</feature>
<dbReference type="RefSeq" id="WP_171471201.1">
    <property type="nucleotide sequence ID" value="NZ_CP053452.2"/>
</dbReference>
<gene>
    <name evidence="2" type="ORF">FTUN_2965</name>
</gene>
<sequence>MIEPPAPLVVAMLNRKGGVGKSSCCMHLGGSFARSGKRVLLIDMDPQASLTQGFFGPQATEALDHRDTVVALFDDRCDPDPSRIIRQTAFDRLSIASGSNGLERHNVPEPEAAGEYQRVLRTFVREALPAFDVILIDCPPNLHLCSWNALLAADWVMVPLQAEDYGAQGITHVQRAIDAALAKYNPTLRLLGYLVSMFQRRLGVHAAYDHQLRQLYADDVFTGFVPAAKDFKEAVAARRPLSVYKPRSTSALAMDAIAAEMVARATRLAAEAPKFLHPDNRAGIGPEAGRARKAG</sequence>
<protein>
    <submittedName>
        <fullName evidence="2">Chromosome (Plasmid) partitioning protein ParA</fullName>
    </submittedName>
</protein>
<dbReference type="EMBL" id="CP053452">
    <property type="protein sequence ID" value="QJW95416.1"/>
    <property type="molecule type" value="Genomic_DNA"/>
</dbReference>
<reference evidence="3" key="1">
    <citation type="submission" date="2020-05" db="EMBL/GenBank/DDBJ databases">
        <title>Frigoriglobus tundricola gen. nov., sp. nov., a psychrotolerant cellulolytic planctomycete of the family Gemmataceae with two divergent copies of 16S rRNA gene.</title>
        <authorList>
            <person name="Kulichevskaya I.S."/>
            <person name="Ivanova A.A."/>
            <person name="Naumoff D.G."/>
            <person name="Beletsky A.V."/>
            <person name="Rijpstra W.I.C."/>
            <person name="Sinninghe Damste J.S."/>
            <person name="Mardanov A.V."/>
            <person name="Ravin N.V."/>
            <person name="Dedysh S.N."/>
        </authorList>
    </citation>
    <scope>NUCLEOTIDE SEQUENCE [LARGE SCALE GENOMIC DNA]</scope>
    <source>
        <strain evidence="3">PL17</strain>
    </source>
</reference>
<keyword evidence="3" id="KW-1185">Reference proteome</keyword>